<name>A0A5C3M5E4_9AGAR</name>
<reference evidence="1 2" key="1">
    <citation type="journal article" date="2019" name="Nat. Ecol. Evol.">
        <title>Megaphylogeny resolves global patterns of mushroom evolution.</title>
        <authorList>
            <person name="Varga T."/>
            <person name="Krizsan K."/>
            <person name="Foldi C."/>
            <person name="Dima B."/>
            <person name="Sanchez-Garcia M."/>
            <person name="Sanchez-Ramirez S."/>
            <person name="Szollosi G.J."/>
            <person name="Szarkandi J.G."/>
            <person name="Papp V."/>
            <person name="Albert L."/>
            <person name="Andreopoulos W."/>
            <person name="Angelini C."/>
            <person name="Antonin V."/>
            <person name="Barry K.W."/>
            <person name="Bougher N.L."/>
            <person name="Buchanan P."/>
            <person name="Buyck B."/>
            <person name="Bense V."/>
            <person name="Catcheside P."/>
            <person name="Chovatia M."/>
            <person name="Cooper J."/>
            <person name="Damon W."/>
            <person name="Desjardin D."/>
            <person name="Finy P."/>
            <person name="Geml J."/>
            <person name="Haridas S."/>
            <person name="Hughes K."/>
            <person name="Justo A."/>
            <person name="Karasinski D."/>
            <person name="Kautmanova I."/>
            <person name="Kiss B."/>
            <person name="Kocsube S."/>
            <person name="Kotiranta H."/>
            <person name="LaButti K.M."/>
            <person name="Lechner B.E."/>
            <person name="Liimatainen K."/>
            <person name="Lipzen A."/>
            <person name="Lukacs Z."/>
            <person name="Mihaltcheva S."/>
            <person name="Morgado L.N."/>
            <person name="Niskanen T."/>
            <person name="Noordeloos M.E."/>
            <person name="Ohm R.A."/>
            <person name="Ortiz-Santana B."/>
            <person name="Ovrebo C."/>
            <person name="Racz N."/>
            <person name="Riley R."/>
            <person name="Savchenko A."/>
            <person name="Shiryaev A."/>
            <person name="Soop K."/>
            <person name="Spirin V."/>
            <person name="Szebenyi C."/>
            <person name="Tomsovsky M."/>
            <person name="Tulloss R.E."/>
            <person name="Uehling J."/>
            <person name="Grigoriev I.V."/>
            <person name="Vagvolgyi C."/>
            <person name="Papp T."/>
            <person name="Martin F.M."/>
            <person name="Miettinen O."/>
            <person name="Hibbett D.S."/>
            <person name="Nagy L.G."/>
        </authorList>
    </citation>
    <scope>NUCLEOTIDE SEQUENCE [LARGE SCALE GENOMIC DNA]</scope>
    <source>
        <strain evidence="1 2">CBS 166.37</strain>
    </source>
</reference>
<evidence type="ECO:0000313" key="2">
    <source>
        <dbReference type="Proteomes" id="UP000308652"/>
    </source>
</evidence>
<sequence>MLNSTRFGFSASLALTHYQIILLLLINLTSFVRAQTSLYIPGFDPQPVSADVIGVGSGGRTTWALHKGEATNNAENPEFIGTATLVQGPHDVSLTYANSAASFTIGQACTLLEELAICTIVAAGSTAVQTEVASAVPVQVGPASGSGNTNSVVITPLPVGSSTRIPTLSTSAASPVSELSPTQSRTEVTAESTLASSAIPNSSVRQSAFYYTAAISVSLLSLLRSFAI</sequence>
<gene>
    <name evidence="1" type="ORF">BDQ12DRAFT_633921</name>
</gene>
<organism evidence="1 2">
    <name type="scientific">Crucibulum laeve</name>
    <dbReference type="NCBI Taxonomy" id="68775"/>
    <lineage>
        <taxon>Eukaryota</taxon>
        <taxon>Fungi</taxon>
        <taxon>Dikarya</taxon>
        <taxon>Basidiomycota</taxon>
        <taxon>Agaricomycotina</taxon>
        <taxon>Agaricomycetes</taxon>
        <taxon>Agaricomycetidae</taxon>
        <taxon>Agaricales</taxon>
        <taxon>Agaricineae</taxon>
        <taxon>Nidulariaceae</taxon>
        <taxon>Crucibulum</taxon>
    </lineage>
</organism>
<keyword evidence="2" id="KW-1185">Reference proteome</keyword>
<dbReference type="EMBL" id="ML213614">
    <property type="protein sequence ID" value="TFK36331.1"/>
    <property type="molecule type" value="Genomic_DNA"/>
</dbReference>
<evidence type="ECO:0000313" key="1">
    <source>
        <dbReference type="EMBL" id="TFK36331.1"/>
    </source>
</evidence>
<protein>
    <submittedName>
        <fullName evidence="1">Uncharacterized protein</fullName>
    </submittedName>
</protein>
<dbReference type="OrthoDB" id="4991875at2759"/>
<dbReference type="AlphaFoldDB" id="A0A5C3M5E4"/>
<proteinExistence type="predicted"/>
<dbReference type="STRING" id="68775.A0A5C3M5E4"/>
<accession>A0A5C3M5E4</accession>
<dbReference type="Proteomes" id="UP000308652">
    <property type="component" value="Unassembled WGS sequence"/>
</dbReference>